<feature type="compositionally biased region" description="Polar residues" evidence="1">
    <location>
        <begin position="177"/>
        <end position="186"/>
    </location>
</feature>
<feature type="compositionally biased region" description="Gly residues" evidence="1">
    <location>
        <begin position="642"/>
        <end position="662"/>
    </location>
</feature>
<organism evidence="5 6">
    <name type="scientific">Pycnococcus provasolii</name>
    <dbReference type="NCBI Taxonomy" id="41880"/>
    <lineage>
        <taxon>Eukaryota</taxon>
        <taxon>Viridiplantae</taxon>
        <taxon>Chlorophyta</taxon>
        <taxon>Pseudoscourfieldiophyceae</taxon>
        <taxon>Pseudoscourfieldiales</taxon>
        <taxon>Pycnococcaceae</taxon>
        <taxon>Pycnococcus</taxon>
    </lineage>
</organism>
<feature type="signal peptide" evidence="3">
    <location>
        <begin position="1"/>
        <end position="25"/>
    </location>
</feature>
<feature type="region of interest" description="Disordered" evidence="1">
    <location>
        <begin position="87"/>
        <end position="106"/>
    </location>
</feature>
<accession>A0A830HDL4</accession>
<feature type="transmembrane region" description="Helical" evidence="2">
    <location>
        <begin position="930"/>
        <end position="948"/>
    </location>
</feature>
<feature type="transmembrane region" description="Helical" evidence="2">
    <location>
        <begin position="1608"/>
        <end position="1630"/>
    </location>
</feature>
<feature type="compositionally biased region" description="Gly residues" evidence="1">
    <location>
        <begin position="1432"/>
        <end position="1441"/>
    </location>
</feature>
<keyword evidence="2" id="KW-0472">Membrane</keyword>
<feature type="compositionally biased region" description="Polar residues" evidence="1">
    <location>
        <begin position="1076"/>
        <end position="1105"/>
    </location>
</feature>
<feature type="transmembrane region" description="Helical" evidence="2">
    <location>
        <begin position="1570"/>
        <end position="1588"/>
    </location>
</feature>
<evidence type="ECO:0000256" key="1">
    <source>
        <dbReference type="SAM" id="MobiDB-lite"/>
    </source>
</evidence>
<dbReference type="OrthoDB" id="122018at2759"/>
<keyword evidence="3" id="KW-0732">Signal</keyword>
<feature type="region of interest" description="Disordered" evidence="1">
    <location>
        <begin position="1649"/>
        <end position="1689"/>
    </location>
</feature>
<feature type="compositionally biased region" description="Acidic residues" evidence="1">
    <location>
        <begin position="1470"/>
        <end position="1481"/>
    </location>
</feature>
<dbReference type="Pfam" id="PF26010">
    <property type="entry name" value="DUF8003"/>
    <property type="match status" value="1"/>
</dbReference>
<dbReference type="PANTHER" id="PTHR31513">
    <property type="entry name" value="EPHRIN TYPE-B RECEPTOR"/>
    <property type="match status" value="1"/>
</dbReference>
<dbReference type="Proteomes" id="UP000660262">
    <property type="component" value="Unassembled WGS sequence"/>
</dbReference>
<feature type="compositionally biased region" description="Polar residues" evidence="1">
    <location>
        <begin position="1653"/>
        <end position="1662"/>
    </location>
</feature>
<feature type="compositionally biased region" description="Pro residues" evidence="1">
    <location>
        <begin position="1672"/>
        <end position="1689"/>
    </location>
</feature>
<keyword evidence="2" id="KW-1133">Transmembrane helix</keyword>
<evidence type="ECO:0000256" key="3">
    <source>
        <dbReference type="SAM" id="SignalP"/>
    </source>
</evidence>
<gene>
    <name evidence="5" type="ORF">PPROV_000220400</name>
</gene>
<keyword evidence="6" id="KW-1185">Reference proteome</keyword>
<feature type="region of interest" description="Disordered" evidence="1">
    <location>
        <begin position="642"/>
        <end position="671"/>
    </location>
</feature>
<feature type="transmembrane region" description="Helical" evidence="2">
    <location>
        <begin position="1535"/>
        <end position="1558"/>
    </location>
</feature>
<feature type="region of interest" description="Disordered" evidence="1">
    <location>
        <begin position="1072"/>
        <end position="1106"/>
    </location>
</feature>
<feature type="compositionally biased region" description="Gly residues" evidence="1">
    <location>
        <begin position="166"/>
        <end position="175"/>
    </location>
</feature>
<feature type="chain" id="PRO_5032945760" description="DUF8003 domain-containing protein" evidence="3">
    <location>
        <begin position="26"/>
        <end position="1689"/>
    </location>
</feature>
<evidence type="ECO:0000313" key="5">
    <source>
        <dbReference type="EMBL" id="GHP03449.1"/>
    </source>
</evidence>
<feature type="region of interest" description="Disordered" evidence="1">
    <location>
        <begin position="1432"/>
        <end position="1485"/>
    </location>
</feature>
<name>A0A830HDL4_9CHLO</name>
<evidence type="ECO:0000256" key="2">
    <source>
        <dbReference type="SAM" id="Phobius"/>
    </source>
</evidence>
<feature type="compositionally biased region" description="Acidic residues" evidence="1">
    <location>
        <begin position="88"/>
        <end position="97"/>
    </location>
</feature>
<comment type="caution">
    <text evidence="5">The sequence shown here is derived from an EMBL/GenBank/DDBJ whole genome shotgun (WGS) entry which is preliminary data.</text>
</comment>
<evidence type="ECO:0000259" key="4">
    <source>
        <dbReference type="Pfam" id="PF26010"/>
    </source>
</evidence>
<proteinExistence type="predicted"/>
<dbReference type="EMBL" id="BNJQ01000005">
    <property type="protein sequence ID" value="GHP03449.1"/>
    <property type="molecule type" value="Genomic_DNA"/>
</dbReference>
<evidence type="ECO:0000313" key="6">
    <source>
        <dbReference type="Proteomes" id="UP000660262"/>
    </source>
</evidence>
<dbReference type="InterPro" id="IPR058316">
    <property type="entry name" value="DUF8003"/>
</dbReference>
<protein>
    <recommendedName>
        <fullName evidence="4">DUF8003 domain-containing protein</fullName>
    </recommendedName>
</protein>
<feature type="domain" description="DUF8003" evidence="4">
    <location>
        <begin position="831"/>
        <end position="913"/>
    </location>
</feature>
<sequence>MALLLMPMRGGVLVLLMLMLGSASAFLPPRHRKSKLINTCQHITPDAVGSLSTTCAIPANIHVTLASGTRVVGNGTLTIGNNTVIDCSDSDEEDDENGASNANAPQPCEISIHVNNSIILNTTAQIKGSTIELYAKNTCTLSTNSSVNVTARGTDAPSTASASGSNAGGGNGGTGAVCSSDSTTQAGKAAGWGQLTQPTAHGGDGNGEKPGRGGGSVSVTCDGGLVLAGCIEANGGNAIDGGGGAGGSIVVSAPTVVGSPSTTAWLTAGAITAAGGDGFTNGKKPPGGGGAGGRVAILSDAVSPDVRRWVSGGHSEDVAACDHAQSGGAGTRFENQGGGTLYVSNAGSDGYASWTETPTPAGHFPRDGEMPPPFGEVVVQGGAKLSVVPGHEVFALTNIVANHGTIIANLDESENGAPLVLVTTHIYVGDGGSISATGVPIRLEQLTGSEGSLELDAKATVSSTLDSSKHNEPSFVFFDTIKMTGGSSMICSGDLEVRGTGNMKIGTDADAHSGAGNSIIQSQRLSLSGYVGLHVGKRGSILSAQPGSSSTTFGKRNAAACPNAPNCSALPPHESPCGLSFDPDHPLDGSFSLQLCRIETIEIVGGIISAPSVLARRVHAVNVSRSGAISADALGCGAGEGPGAGGGSADMGGGGGHGGHGGSTTSNSTNGTTVTVQGGSSYDLEGDTPCEMGSGGGGIRGGSGGGVIVLGTKTSPLWILILETGGSITSDGSTAGEMGGGGGAGGTVSASIDWRGGFRADYKTHFTAVGGQGGSGGGGGGGGGVVHVQWTSPAPVEATFEGSNVSQGVLSLRGGEAGSPGLSGRYGFASSSDCPPGRAGELCDPCPIGTYKTKWGSDVKLCKSCPDPSEALGAVTWAPANEGHIPDLPNGTGAFHLPCPYTCVSRRVSPPSCAGPLARFVDFLGGPGPASALAAVVAAIFFFPLALSRRSRAISRGREAHAAWQLGAPEAIVRKSGFSQGGFRAQSPEPRDTSFVLRTPSRIVAVRATPGSAFSSLVSPGSTHFGTPALEEGLLPYDESPRTPRMGGRMADDGGLVPEQVLATADMLWSDADPSSAENEAPTMSFSADVTPGETTPTSSPNSNGRGIGASFLESLQDLAVTRGAAVDSIPHPRAYLSGTNSPTDSMVLPPEPHEALRPYVRSAEYAHFSYQLTDRLRWPQWEILVTHVLHILNPSLEHMWLRRRRLHHLSRASSVLSESDYSMLASVRGRALKRGMELRWSKDASLAWLEVEPLGDEPVPTTLQCATSALPIALATTGRGTYLSPLRVPLPHEDSYARYAATLTGPALWWRLTCGTNARLRQVTRLPRTSATDGPLFSASSAHALRSLVSYLNGPVSAALRDRGCRASLGLDAEAGRLSVLLLGPGDGAPPGVMAASTLGAVELDQSLAGAMCAAKRERGESWLSRMGLRIAGGRGGGSSGNMQRTRTRSSRAVSSDGVLGPYRAIPSSEDDISDGDIESSDLSASSHSTKKWFAHMPPSRTRMAMYIVLLMALLTALALAGCAMIYATSSAAVYVSLLCPPLALPVLPLVILEIALTPGPESATSLRLCNLWLTRASFAAGAAAVVEIVSIDATDGIAIWREQPLASLLATMPFVLLSGILCMCRVLCERHMRNLYAETDNLGEELKVKPPTTSLASSPDRQVREFRPTGRPPRFPPSSSPPPPSVV</sequence>
<feature type="region of interest" description="Disordered" evidence="1">
    <location>
        <begin position="152"/>
        <end position="215"/>
    </location>
</feature>
<reference evidence="5" key="1">
    <citation type="submission" date="2020-10" db="EMBL/GenBank/DDBJ databases">
        <title>Unveiling of a novel bifunctional photoreceptor, Dualchrome1, isolated from a cosmopolitan green alga.</title>
        <authorList>
            <person name="Suzuki S."/>
            <person name="Kawachi M."/>
        </authorList>
    </citation>
    <scope>NUCLEOTIDE SEQUENCE</scope>
    <source>
        <strain evidence="5">NIES 2893</strain>
    </source>
</reference>
<feature type="transmembrane region" description="Helical" evidence="2">
    <location>
        <begin position="1505"/>
        <end position="1529"/>
    </location>
</feature>
<keyword evidence="2" id="KW-0812">Transmembrane</keyword>
<dbReference type="PANTHER" id="PTHR31513:SF2">
    <property type="entry name" value="MRAZ"/>
    <property type="match status" value="1"/>
</dbReference>